<evidence type="ECO:0000256" key="2">
    <source>
        <dbReference type="ARBA" id="ARBA00022559"/>
    </source>
</evidence>
<dbReference type="InterPro" id="IPR036851">
    <property type="entry name" value="Chloroperoxidase-like_sf"/>
</dbReference>
<dbReference type="SUPFAM" id="SSF47571">
    <property type="entry name" value="Cloroperoxidase"/>
    <property type="match status" value="2"/>
</dbReference>
<evidence type="ECO:0000256" key="8">
    <source>
        <dbReference type="SAM" id="SignalP"/>
    </source>
</evidence>
<dbReference type="OrthoDB" id="407298at2759"/>
<dbReference type="EMBL" id="CP069023">
    <property type="protein sequence ID" value="QRC91482.1"/>
    <property type="molecule type" value="Genomic_DNA"/>
</dbReference>
<dbReference type="Pfam" id="PF01328">
    <property type="entry name" value="Peroxidase_2"/>
    <property type="match status" value="1"/>
</dbReference>
<name>A0A7U2HX89_PHANO</name>
<dbReference type="OMA" id="CPAMNSL"/>
<dbReference type="VEuPathDB" id="FungiDB:JI435_009900"/>
<dbReference type="GO" id="GO:0046872">
    <property type="term" value="F:metal ion binding"/>
    <property type="evidence" value="ECO:0007669"/>
    <property type="project" value="UniProtKB-KW"/>
</dbReference>
<dbReference type="PANTHER" id="PTHR33577">
    <property type="entry name" value="STERIGMATOCYSTIN BIOSYNTHESIS PEROXIDASE STCC-RELATED"/>
    <property type="match status" value="1"/>
</dbReference>
<proteinExistence type="inferred from homology"/>
<evidence type="ECO:0000256" key="4">
    <source>
        <dbReference type="ARBA" id="ARBA00022723"/>
    </source>
</evidence>
<organism evidence="10 11">
    <name type="scientific">Phaeosphaeria nodorum (strain SN15 / ATCC MYA-4574 / FGSC 10173)</name>
    <name type="common">Glume blotch fungus</name>
    <name type="synonym">Parastagonospora nodorum</name>
    <dbReference type="NCBI Taxonomy" id="321614"/>
    <lineage>
        <taxon>Eukaryota</taxon>
        <taxon>Fungi</taxon>
        <taxon>Dikarya</taxon>
        <taxon>Ascomycota</taxon>
        <taxon>Pezizomycotina</taxon>
        <taxon>Dothideomycetes</taxon>
        <taxon>Pleosporomycetidae</taxon>
        <taxon>Pleosporales</taxon>
        <taxon>Pleosporineae</taxon>
        <taxon>Phaeosphaeriaceae</taxon>
        <taxon>Parastagonospora</taxon>
    </lineage>
</organism>
<dbReference type="Proteomes" id="UP000663193">
    <property type="component" value="Chromosome 1"/>
</dbReference>
<gene>
    <name evidence="10" type="ORF">JI435_009900</name>
</gene>
<evidence type="ECO:0000256" key="7">
    <source>
        <dbReference type="ARBA" id="ARBA00025795"/>
    </source>
</evidence>
<keyword evidence="5" id="KW-0560">Oxidoreductase</keyword>
<keyword evidence="8" id="KW-0732">Signal</keyword>
<keyword evidence="11" id="KW-1185">Reference proteome</keyword>
<comment type="similarity">
    <text evidence="7">Belongs to the chloroperoxidase family.</text>
</comment>
<comment type="cofactor">
    <cofactor evidence="1">
        <name>heme b</name>
        <dbReference type="ChEBI" id="CHEBI:60344"/>
    </cofactor>
</comment>
<dbReference type="KEGG" id="pno:SNOG_00990"/>
<evidence type="ECO:0000256" key="1">
    <source>
        <dbReference type="ARBA" id="ARBA00001970"/>
    </source>
</evidence>
<dbReference type="RefSeq" id="XP_001791651.1">
    <property type="nucleotide sequence ID" value="XM_001791599.1"/>
</dbReference>
<dbReference type="PANTHER" id="PTHR33577:SF9">
    <property type="entry name" value="PEROXIDASE STCC"/>
    <property type="match status" value="1"/>
</dbReference>
<protein>
    <recommendedName>
        <fullName evidence="9">Heme haloperoxidase family profile domain-containing protein</fullName>
    </recommendedName>
</protein>
<evidence type="ECO:0000259" key="9">
    <source>
        <dbReference type="PROSITE" id="PS51405"/>
    </source>
</evidence>
<keyword evidence="6" id="KW-0408">Iron</keyword>
<accession>A0A7U2HX89</accession>
<keyword evidence="3" id="KW-0349">Heme</keyword>
<keyword evidence="4" id="KW-0479">Metal-binding</keyword>
<dbReference type="InterPro" id="IPR000028">
    <property type="entry name" value="Chloroperoxidase"/>
</dbReference>
<dbReference type="PROSITE" id="PS51405">
    <property type="entry name" value="HEME_HALOPEROXIDASE"/>
    <property type="match status" value="1"/>
</dbReference>
<evidence type="ECO:0000256" key="3">
    <source>
        <dbReference type="ARBA" id="ARBA00022617"/>
    </source>
</evidence>
<dbReference type="Gene3D" id="1.10.489.10">
    <property type="entry name" value="Chloroperoxidase-like"/>
    <property type="match status" value="1"/>
</dbReference>
<keyword evidence="2" id="KW-0575">Peroxidase</keyword>
<evidence type="ECO:0000313" key="11">
    <source>
        <dbReference type="Proteomes" id="UP000663193"/>
    </source>
</evidence>
<feature type="domain" description="Heme haloperoxidase family profile" evidence="9">
    <location>
        <begin position="19"/>
        <end position="229"/>
    </location>
</feature>
<dbReference type="GO" id="GO:0004601">
    <property type="term" value="F:peroxidase activity"/>
    <property type="evidence" value="ECO:0007669"/>
    <property type="project" value="UniProtKB-KW"/>
</dbReference>
<evidence type="ECO:0000313" key="10">
    <source>
        <dbReference type="EMBL" id="QRC91482.1"/>
    </source>
</evidence>
<reference evidence="11" key="1">
    <citation type="journal article" date="2021" name="BMC Genomics">
        <title>Chromosome-level genome assembly and manually-curated proteome of model necrotroph Parastagonospora nodorum Sn15 reveals a genome-wide trove of candidate effector homologs, and redundancy of virulence-related functions within an accessory chromosome.</title>
        <authorList>
            <person name="Bertazzoni S."/>
            <person name="Jones D.A.B."/>
            <person name="Phan H.T."/>
            <person name="Tan K.-C."/>
            <person name="Hane J.K."/>
        </authorList>
    </citation>
    <scope>NUCLEOTIDE SEQUENCE [LARGE SCALE GENOMIC DNA]</scope>
    <source>
        <strain evidence="11">SN15 / ATCC MYA-4574 / FGSC 10173)</strain>
    </source>
</reference>
<feature type="chain" id="PRO_5034665074" description="Heme haloperoxidase family profile domain-containing protein" evidence="8">
    <location>
        <begin position="17"/>
        <end position="268"/>
    </location>
</feature>
<evidence type="ECO:0000256" key="6">
    <source>
        <dbReference type="ARBA" id="ARBA00023004"/>
    </source>
</evidence>
<dbReference type="AlphaFoldDB" id="A0A7U2HX89"/>
<sequence>MKLFFLLSALIAFVCADANFADWHPQGDGEVRSPCPALNSLANHGILPRDGHNLTVPILVKAMGEGLNVSPEVATSLSNLGMTLSKNTASGAFNLDDLNKHNAIEHDGSLSRKDIDLGGNEKLDADTFKQTLGFYKGASNIGLDEVAAARWGRVQNSKTRNSKVQYGDAQRFPSYFESSAYYQLFKDPNSSKARVDWIKVFFQEERMPVNEGWKPVNHIDGFSVAQVILQLVMRTPEKVTDATSPSDNFCIAGFCGLSPGGFFKSFRA</sequence>
<feature type="signal peptide" evidence="8">
    <location>
        <begin position="1"/>
        <end position="16"/>
    </location>
</feature>
<evidence type="ECO:0000256" key="5">
    <source>
        <dbReference type="ARBA" id="ARBA00023002"/>
    </source>
</evidence>